<accession>A0A517QJV3</accession>
<dbReference type="AlphaFoldDB" id="A0A517QJV3"/>
<name>A0A517QJV3_9PLAN</name>
<dbReference type="EMBL" id="CP036267">
    <property type="protein sequence ID" value="QDT31921.1"/>
    <property type="molecule type" value="Genomic_DNA"/>
</dbReference>
<sequence length="486" mass="53904" precursor="true">MLQSLQRFHCSFMPTYVAALVISFTAPLTAAELYVGGATTSITPDQPVALSGQMRTRISQKPANECTATALAIESREGDKVIDQVILVSCDLVAIRDGVIEAVRERAKDRLPGFDINKLVLNATHTHTAPVMREGIYNLPSEGVMKPKEYVEFLADRVAEIAAEAWESRDTGSVAWGLGHAVVAQNRRVQYSNGTAAMYGKTNSQNFRAIEGYEDHEVNVLYFWDKNEKLIATAINVACPAQEVESGSAVNADFWHEVRKTLRAKYGEDLFVLGWTGAAGDQSPHLMYSKPAEERMRKLRGLTRLQELSRRIVSAWEEAYEGASKERHSDALLVHKVQMIELPERMVTETEATAIGKKVAELSKDPKNQRRTLWHQAAVDRFHRQQAGELNPYEMELHTIRLGDIAIATNDFELFTDFGIQMKGRSPALQTFIIQLAGPGTYVPTERAAKGGGYSAIVESNNVGAEGGQVLVEKTLKALNEIWDKK</sequence>
<evidence type="ECO:0000313" key="2">
    <source>
        <dbReference type="EMBL" id="QDT31921.1"/>
    </source>
</evidence>
<evidence type="ECO:0000256" key="1">
    <source>
        <dbReference type="SAM" id="SignalP"/>
    </source>
</evidence>
<reference evidence="2 3" key="1">
    <citation type="submission" date="2019-02" db="EMBL/GenBank/DDBJ databases">
        <title>Deep-cultivation of Planctomycetes and their phenomic and genomic characterization uncovers novel biology.</title>
        <authorList>
            <person name="Wiegand S."/>
            <person name="Jogler M."/>
            <person name="Boedeker C."/>
            <person name="Pinto D."/>
            <person name="Vollmers J."/>
            <person name="Rivas-Marin E."/>
            <person name="Kohn T."/>
            <person name="Peeters S.H."/>
            <person name="Heuer A."/>
            <person name="Rast P."/>
            <person name="Oberbeckmann S."/>
            <person name="Bunk B."/>
            <person name="Jeske O."/>
            <person name="Meyerdierks A."/>
            <person name="Storesund J.E."/>
            <person name="Kallscheuer N."/>
            <person name="Luecker S."/>
            <person name="Lage O.M."/>
            <person name="Pohl T."/>
            <person name="Merkel B.J."/>
            <person name="Hornburger P."/>
            <person name="Mueller R.-W."/>
            <person name="Bruemmer F."/>
            <person name="Labrenz M."/>
            <person name="Spormann A.M."/>
            <person name="Op den Camp H."/>
            <person name="Overmann J."/>
            <person name="Amann R."/>
            <person name="Jetten M.S.M."/>
            <person name="Mascher T."/>
            <person name="Medema M.H."/>
            <person name="Devos D.P."/>
            <person name="Kaster A.-K."/>
            <person name="Ovreas L."/>
            <person name="Rohde M."/>
            <person name="Galperin M.Y."/>
            <person name="Jogler C."/>
        </authorList>
    </citation>
    <scope>NUCLEOTIDE SEQUENCE [LARGE SCALE GENOMIC DNA]</scope>
    <source>
        <strain evidence="2 3">Mal48</strain>
    </source>
</reference>
<keyword evidence="1" id="KW-0732">Signal</keyword>
<feature type="signal peptide" evidence="1">
    <location>
        <begin position="1"/>
        <end position="30"/>
    </location>
</feature>
<gene>
    <name evidence="2" type="ORF">Mal48_11590</name>
</gene>
<keyword evidence="3" id="KW-1185">Reference proteome</keyword>
<protein>
    <recommendedName>
        <fullName evidence="4">Neutral/alkaline non-lysosomal ceramidase</fullName>
    </recommendedName>
</protein>
<organism evidence="2 3">
    <name type="scientific">Thalassoglobus polymorphus</name>
    <dbReference type="NCBI Taxonomy" id="2527994"/>
    <lineage>
        <taxon>Bacteria</taxon>
        <taxon>Pseudomonadati</taxon>
        <taxon>Planctomycetota</taxon>
        <taxon>Planctomycetia</taxon>
        <taxon>Planctomycetales</taxon>
        <taxon>Planctomycetaceae</taxon>
        <taxon>Thalassoglobus</taxon>
    </lineage>
</organism>
<evidence type="ECO:0000313" key="3">
    <source>
        <dbReference type="Proteomes" id="UP000315724"/>
    </source>
</evidence>
<evidence type="ECO:0008006" key="4">
    <source>
        <dbReference type="Google" id="ProtNLM"/>
    </source>
</evidence>
<dbReference type="Proteomes" id="UP000315724">
    <property type="component" value="Chromosome"/>
</dbReference>
<dbReference type="KEGG" id="tpol:Mal48_11590"/>
<feature type="chain" id="PRO_5022117457" description="Neutral/alkaline non-lysosomal ceramidase" evidence="1">
    <location>
        <begin position="31"/>
        <end position="486"/>
    </location>
</feature>
<proteinExistence type="predicted"/>